<feature type="compositionally biased region" description="Basic residues" evidence="1">
    <location>
        <begin position="1"/>
        <end position="20"/>
    </location>
</feature>
<organism evidence="2 3">
    <name type="scientific">Eragrostis curvula</name>
    <name type="common">weeping love grass</name>
    <dbReference type="NCBI Taxonomy" id="38414"/>
    <lineage>
        <taxon>Eukaryota</taxon>
        <taxon>Viridiplantae</taxon>
        <taxon>Streptophyta</taxon>
        <taxon>Embryophyta</taxon>
        <taxon>Tracheophyta</taxon>
        <taxon>Spermatophyta</taxon>
        <taxon>Magnoliopsida</taxon>
        <taxon>Liliopsida</taxon>
        <taxon>Poales</taxon>
        <taxon>Poaceae</taxon>
        <taxon>PACMAD clade</taxon>
        <taxon>Chloridoideae</taxon>
        <taxon>Eragrostideae</taxon>
        <taxon>Eragrostidinae</taxon>
        <taxon>Eragrostis</taxon>
    </lineage>
</organism>
<comment type="caution">
    <text evidence="2">The sequence shown here is derived from an EMBL/GenBank/DDBJ whole genome shotgun (WGS) entry which is preliminary data.</text>
</comment>
<proteinExistence type="predicted"/>
<feature type="compositionally biased region" description="Basic and acidic residues" evidence="1">
    <location>
        <begin position="71"/>
        <end position="80"/>
    </location>
</feature>
<dbReference type="Proteomes" id="UP000324897">
    <property type="component" value="Unassembled WGS sequence"/>
</dbReference>
<feature type="compositionally biased region" description="Basic and acidic residues" evidence="1">
    <location>
        <begin position="31"/>
        <end position="44"/>
    </location>
</feature>
<feature type="non-terminal residue" evidence="2">
    <location>
        <position position="1"/>
    </location>
</feature>
<dbReference type="Gramene" id="TVU06839">
    <property type="protein sequence ID" value="TVU06839"/>
    <property type="gene ID" value="EJB05_46874"/>
</dbReference>
<reference evidence="2 3" key="1">
    <citation type="journal article" date="2019" name="Sci. Rep.">
        <title>A high-quality genome of Eragrostis curvula grass provides insights into Poaceae evolution and supports new strategies to enhance forage quality.</title>
        <authorList>
            <person name="Carballo J."/>
            <person name="Santos B.A.C.M."/>
            <person name="Zappacosta D."/>
            <person name="Garbus I."/>
            <person name="Selva J.P."/>
            <person name="Gallo C.A."/>
            <person name="Diaz A."/>
            <person name="Albertini E."/>
            <person name="Caccamo M."/>
            <person name="Echenique V."/>
        </authorList>
    </citation>
    <scope>NUCLEOTIDE SEQUENCE [LARGE SCALE GENOMIC DNA]</scope>
    <source>
        <strain evidence="3">cv. Victoria</strain>
        <tissue evidence="2">Leaf</tissue>
    </source>
</reference>
<evidence type="ECO:0000313" key="2">
    <source>
        <dbReference type="EMBL" id="TVU06839.1"/>
    </source>
</evidence>
<keyword evidence="3" id="KW-1185">Reference proteome</keyword>
<feature type="non-terminal residue" evidence="2">
    <location>
        <position position="93"/>
    </location>
</feature>
<evidence type="ECO:0000313" key="3">
    <source>
        <dbReference type="Proteomes" id="UP000324897"/>
    </source>
</evidence>
<dbReference type="AlphaFoldDB" id="A0A5J9T5X4"/>
<feature type="region of interest" description="Disordered" evidence="1">
    <location>
        <begin position="1"/>
        <end position="93"/>
    </location>
</feature>
<protein>
    <submittedName>
        <fullName evidence="2">Uncharacterized protein</fullName>
    </submittedName>
</protein>
<accession>A0A5J9T5X4</accession>
<sequence>MSCRTRRRNSHLGWRLRPRFTTRSSSSPGRHPQEPERSPLHTEGHGAPPGHRRLAFPPGHRRRWRTLSCSDRGKMIEKTKVQNRGPLQYGGWQ</sequence>
<name>A0A5J9T5X4_9POAL</name>
<dbReference type="EMBL" id="RWGY01000045">
    <property type="protein sequence ID" value="TVU06839.1"/>
    <property type="molecule type" value="Genomic_DNA"/>
</dbReference>
<gene>
    <name evidence="2" type="ORF">EJB05_46874</name>
</gene>
<feature type="compositionally biased region" description="Basic residues" evidence="1">
    <location>
        <begin position="50"/>
        <end position="65"/>
    </location>
</feature>
<evidence type="ECO:0000256" key="1">
    <source>
        <dbReference type="SAM" id="MobiDB-lite"/>
    </source>
</evidence>